<accession>A0A9P5SL87</accession>
<dbReference type="PANTHER" id="PTHR47356:SF2">
    <property type="entry name" value="FAD-BINDING DOMAIN-CONTAINING PROTEIN-RELATED"/>
    <property type="match status" value="1"/>
</dbReference>
<name>A0A9P5SL87_9FUNG</name>
<dbReference type="Pfam" id="PF01494">
    <property type="entry name" value="FAD_binding_3"/>
    <property type="match status" value="1"/>
</dbReference>
<comment type="similarity">
    <text evidence="1">Belongs to the paxM FAD-dependent monooxygenase family.</text>
</comment>
<organism evidence="6 7">
    <name type="scientific">Podila minutissima</name>
    <dbReference type="NCBI Taxonomy" id="64525"/>
    <lineage>
        <taxon>Eukaryota</taxon>
        <taxon>Fungi</taxon>
        <taxon>Fungi incertae sedis</taxon>
        <taxon>Mucoromycota</taxon>
        <taxon>Mortierellomycotina</taxon>
        <taxon>Mortierellomycetes</taxon>
        <taxon>Mortierellales</taxon>
        <taxon>Mortierellaceae</taxon>
        <taxon>Podila</taxon>
    </lineage>
</organism>
<keyword evidence="4" id="KW-0560">Oxidoreductase</keyword>
<proteinExistence type="inferred from homology"/>
<gene>
    <name evidence="6" type="ORF">BG006_004386</name>
</gene>
<sequence length="450" mass="49919">MVDPALDNNSSESAPPKVMIVGAGIAGLLLGILLDKAGIPFHIYERSATIKPLGALMSLGPNILPLLDQIGLYKGLQEISLPCYSFLIYSGDDEMKLLGNMGNPESEELTGYPIAVFARHRLYDLLLKQIPPEKISFSQKVVSISEDKDGVTIQTADNQIHRGDILVGADGTYSAIRQSMYAAMEKDGLLPEADKHKMSKGFACLVGTTDPLDPAKYPGLMDPSSHSILVLSDKTPYNWSAFTVPDGRICWNAVLQLDEKQSQENEAKGCQWGPGTSAQMIDEIRDFITPYGTMGDLIDATPKDVISQVYLEDKLFETWHHGRVVLIGDGAVNAMQDAVILANCLRDLESSSPEAIHACFADFREQRFAHVKEQYEASQMNAKLIYGQTLVERALRYMVFNWMPRWVMRKGAVKNLLYRPLAMFLPLPEARGTLERLPQKPCKKGLVEQR</sequence>
<dbReference type="EMBL" id="JAAAUY010000242">
    <property type="protein sequence ID" value="KAF9332734.1"/>
    <property type="molecule type" value="Genomic_DNA"/>
</dbReference>
<dbReference type="PRINTS" id="PR00420">
    <property type="entry name" value="RNGMNOXGNASE"/>
</dbReference>
<dbReference type="GO" id="GO:0071949">
    <property type="term" value="F:FAD binding"/>
    <property type="evidence" value="ECO:0007669"/>
    <property type="project" value="InterPro"/>
</dbReference>
<dbReference type="PANTHER" id="PTHR47356">
    <property type="entry name" value="FAD-DEPENDENT MONOOXYGENASE ASQG-RELATED"/>
    <property type="match status" value="1"/>
</dbReference>
<keyword evidence="3" id="KW-0274">FAD</keyword>
<evidence type="ECO:0000256" key="2">
    <source>
        <dbReference type="ARBA" id="ARBA00022630"/>
    </source>
</evidence>
<dbReference type="InterPro" id="IPR036188">
    <property type="entry name" value="FAD/NAD-bd_sf"/>
</dbReference>
<feature type="domain" description="FAD-binding" evidence="5">
    <location>
        <begin position="17"/>
        <end position="186"/>
    </location>
</feature>
<dbReference type="InterPro" id="IPR002938">
    <property type="entry name" value="FAD-bd"/>
</dbReference>
<dbReference type="GO" id="GO:0004497">
    <property type="term" value="F:monooxygenase activity"/>
    <property type="evidence" value="ECO:0007669"/>
    <property type="project" value="InterPro"/>
</dbReference>
<dbReference type="SUPFAM" id="SSF51905">
    <property type="entry name" value="FAD/NAD(P)-binding domain"/>
    <property type="match status" value="1"/>
</dbReference>
<reference evidence="6" key="1">
    <citation type="journal article" date="2020" name="Fungal Divers.">
        <title>Resolving the Mortierellaceae phylogeny through synthesis of multi-gene phylogenetics and phylogenomics.</title>
        <authorList>
            <person name="Vandepol N."/>
            <person name="Liber J."/>
            <person name="Desiro A."/>
            <person name="Na H."/>
            <person name="Kennedy M."/>
            <person name="Barry K."/>
            <person name="Grigoriev I.V."/>
            <person name="Miller A.N."/>
            <person name="O'Donnell K."/>
            <person name="Stajich J.E."/>
            <person name="Bonito G."/>
        </authorList>
    </citation>
    <scope>NUCLEOTIDE SEQUENCE</scope>
    <source>
        <strain evidence="6">NVP1</strain>
    </source>
</reference>
<dbReference type="Proteomes" id="UP000696485">
    <property type="component" value="Unassembled WGS sequence"/>
</dbReference>
<protein>
    <recommendedName>
        <fullName evidence="5">FAD-binding domain-containing protein</fullName>
    </recommendedName>
</protein>
<keyword evidence="2" id="KW-0285">Flavoprotein</keyword>
<evidence type="ECO:0000259" key="5">
    <source>
        <dbReference type="Pfam" id="PF01494"/>
    </source>
</evidence>
<dbReference type="AlphaFoldDB" id="A0A9P5SL87"/>
<evidence type="ECO:0000313" key="6">
    <source>
        <dbReference type="EMBL" id="KAF9332734.1"/>
    </source>
</evidence>
<evidence type="ECO:0000256" key="1">
    <source>
        <dbReference type="ARBA" id="ARBA00007992"/>
    </source>
</evidence>
<evidence type="ECO:0000313" key="7">
    <source>
        <dbReference type="Proteomes" id="UP000696485"/>
    </source>
</evidence>
<keyword evidence="7" id="KW-1185">Reference proteome</keyword>
<evidence type="ECO:0000256" key="4">
    <source>
        <dbReference type="ARBA" id="ARBA00023002"/>
    </source>
</evidence>
<comment type="caution">
    <text evidence="6">The sequence shown here is derived from an EMBL/GenBank/DDBJ whole genome shotgun (WGS) entry which is preliminary data.</text>
</comment>
<evidence type="ECO:0000256" key="3">
    <source>
        <dbReference type="ARBA" id="ARBA00022827"/>
    </source>
</evidence>
<dbReference type="InterPro" id="IPR050562">
    <property type="entry name" value="FAD_mOase_fung"/>
</dbReference>
<dbReference type="Gene3D" id="3.50.50.60">
    <property type="entry name" value="FAD/NAD(P)-binding domain"/>
    <property type="match status" value="1"/>
</dbReference>